<gene>
    <name evidence="1" type="ordered locus">Marky_1828</name>
</gene>
<dbReference type="EMBL" id="CP002630">
    <property type="protein sequence ID" value="AEB12560.1"/>
    <property type="molecule type" value="Genomic_DNA"/>
</dbReference>
<reference evidence="1 2" key="1">
    <citation type="journal article" date="2012" name="Stand. Genomic Sci.">
        <title>Complete genome sequence of the aerobic, heterotroph Marinithermus hydrothermalis type strain (T1(T)) from a deep-sea hydrothermal vent chimney.</title>
        <authorList>
            <person name="Copeland A."/>
            <person name="Gu W."/>
            <person name="Yasawong M."/>
            <person name="Lapidus A."/>
            <person name="Lucas S."/>
            <person name="Deshpande S."/>
            <person name="Pagani I."/>
            <person name="Tapia R."/>
            <person name="Cheng J.F."/>
            <person name="Goodwin L.A."/>
            <person name="Pitluck S."/>
            <person name="Liolios K."/>
            <person name="Ivanova N."/>
            <person name="Mavromatis K."/>
            <person name="Mikhailova N."/>
            <person name="Pati A."/>
            <person name="Chen A."/>
            <person name="Palaniappan K."/>
            <person name="Land M."/>
            <person name="Pan C."/>
            <person name="Brambilla E.M."/>
            <person name="Rohde M."/>
            <person name="Tindall B.J."/>
            <person name="Sikorski J."/>
            <person name="Goker M."/>
            <person name="Detter J.C."/>
            <person name="Bristow J."/>
            <person name="Eisen J.A."/>
            <person name="Markowitz V."/>
            <person name="Hugenholtz P."/>
            <person name="Kyrpides N.C."/>
            <person name="Klenk H.P."/>
            <person name="Woyke T."/>
        </authorList>
    </citation>
    <scope>NUCLEOTIDE SEQUENCE [LARGE SCALE GENOMIC DNA]</scope>
    <source>
        <strain evidence="2">DSM 14884 / JCM 11576 / T1</strain>
    </source>
</reference>
<dbReference type="HOGENOM" id="CLU_041132_3_1_0"/>
<keyword evidence="2" id="KW-1185">Reference proteome</keyword>
<evidence type="ECO:0000313" key="2">
    <source>
        <dbReference type="Proteomes" id="UP000007030"/>
    </source>
</evidence>
<dbReference type="STRING" id="869210.Marky_1828"/>
<dbReference type="AlphaFoldDB" id="F2NQY2"/>
<name>F2NQY2_MARHT</name>
<sequence>MAKISRGTVVIISSVPWHFTWQRHHDIAKGLSERGYEIIFVDPMPKRLPRLSEWKRVLGRVLGKSNLGGVFTQEVPDGIRVISPKVLPELKGKIWYWLRWFNSMLFIPKLARLIRSYAKEPVIVINYLPIRSSLALQRMLRPTFSIYDCVLDWDKILSARNSLVIEHELIGTVDLALADSPYLYEKIKAMAPSEKKVERLLPGVHFDDFSDIRNFSCNRKEEGRIRACYFGAIGPHLDINLLNLVADHYELYLIGPIENRLPSSLKSNPNVKIIPPVAYKDLIDVLKAVDVLLLPYNPNFPGAHATIPAKTFQCLATGKPTVVFGLEALREFDDVFYIANNHEEFIQMIKLSIRDWGNRRSKALQLAKRQDWKELIAFLESQWLSLVGGPRS</sequence>
<dbReference type="KEGG" id="mhd:Marky_1828"/>
<protein>
    <recommendedName>
        <fullName evidence="3">Glycosyl transferase group 1</fullName>
    </recommendedName>
</protein>
<organism evidence="1 2">
    <name type="scientific">Marinithermus hydrothermalis (strain DSM 14884 / JCM 11576 / T1)</name>
    <dbReference type="NCBI Taxonomy" id="869210"/>
    <lineage>
        <taxon>Bacteria</taxon>
        <taxon>Thermotogati</taxon>
        <taxon>Deinococcota</taxon>
        <taxon>Deinococci</taxon>
        <taxon>Thermales</taxon>
        <taxon>Thermaceae</taxon>
        <taxon>Marinithermus</taxon>
    </lineage>
</organism>
<dbReference type="Gene3D" id="3.40.50.2000">
    <property type="entry name" value="Glycogen Phosphorylase B"/>
    <property type="match status" value="1"/>
</dbReference>
<proteinExistence type="predicted"/>
<evidence type="ECO:0008006" key="3">
    <source>
        <dbReference type="Google" id="ProtNLM"/>
    </source>
</evidence>
<evidence type="ECO:0000313" key="1">
    <source>
        <dbReference type="EMBL" id="AEB12560.1"/>
    </source>
</evidence>
<dbReference type="Proteomes" id="UP000007030">
    <property type="component" value="Chromosome"/>
</dbReference>
<dbReference type="SUPFAM" id="SSF53756">
    <property type="entry name" value="UDP-Glycosyltransferase/glycogen phosphorylase"/>
    <property type="match status" value="1"/>
</dbReference>
<accession>F2NQY2</accession>
<dbReference type="eggNOG" id="COG0438">
    <property type="taxonomic scope" value="Bacteria"/>
</dbReference>